<dbReference type="EMBL" id="KN817579">
    <property type="protein sequence ID" value="KJA19286.1"/>
    <property type="molecule type" value="Genomic_DNA"/>
</dbReference>
<dbReference type="InterPro" id="IPR013762">
    <property type="entry name" value="Integrase-like_cat_sf"/>
</dbReference>
<reference evidence="3" key="1">
    <citation type="submission" date="2014-04" db="EMBL/GenBank/DDBJ databases">
        <title>Evolutionary Origins and Diversification of the Mycorrhizal Mutualists.</title>
        <authorList>
            <consortium name="DOE Joint Genome Institute"/>
            <consortium name="Mycorrhizal Genomics Consortium"/>
            <person name="Kohler A."/>
            <person name="Kuo A."/>
            <person name="Nagy L.G."/>
            <person name="Floudas D."/>
            <person name="Copeland A."/>
            <person name="Barry K.W."/>
            <person name="Cichocki N."/>
            <person name="Veneault-Fourrey C."/>
            <person name="LaButti K."/>
            <person name="Lindquist E.A."/>
            <person name="Lipzen A."/>
            <person name="Lundell T."/>
            <person name="Morin E."/>
            <person name="Murat C."/>
            <person name="Riley R."/>
            <person name="Ohm R."/>
            <person name="Sun H."/>
            <person name="Tunlid A."/>
            <person name="Henrissat B."/>
            <person name="Grigoriev I.V."/>
            <person name="Hibbett D.S."/>
            <person name="Martin F."/>
        </authorList>
    </citation>
    <scope>NUCLEOTIDE SEQUENCE [LARGE SCALE GENOMIC DNA]</scope>
    <source>
        <strain evidence="3">FD-334 SS-4</strain>
    </source>
</reference>
<dbReference type="Gene3D" id="1.10.443.10">
    <property type="entry name" value="Intergrase catalytic core"/>
    <property type="match status" value="1"/>
</dbReference>
<dbReference type="PANTHER" id="PTHR34605:SF3">
    <property type="entry name" value="P CELL-TYPE AGGLUTINATION PROTEIN MAP4-LIKE-RELATED"/>
    <property type="match status" value="1"/>
</dbReference>
<dbReference type="InterPro" id="IPR011010">
    <property type="entry name" value="DNA_brk_join_enz"/>
</dbReference>
<dbReference type="OMA" id="CWYLARR"/>
<name>A0A0D2NRF8_HYPSF</name>
<accession>A0A0D2NRF8</accession>
<dbReference type="SUPFAM" id="SSF56349">
    <property type="entry name" value="DNA breaking-rejoining enzymes"/>
    <property type="match status" value="1"/>
</dbReference>
<evidence type="ECO:0008006" key="4">
    <source>
        <dbReference type="Google" id="ProtNLM"/>
    </source>
</evidence>
<evidence type="ECO:0000256" key="1">
    <source>
        <dbReference type="ARBA" id="ARBA00023172"/>
    </source>
</evidence>
<dbReference type="GO" id="GO:0006310">
    <property type="term" value="P:DNA recombination"/>
    <property type="evidence" value="ECO:0007669"/>
    <property type="project" value="UniProtKB-KW"/>
</dbReference>
<dbReference type="AlphaFoldDB" id="A0A0D2NRF8"/>
<proteinExistence type="predicted"/>
<dbReference type="STRING" id="945553.A0A0D2NRF8"/>
<gene>
    <name evidence="2" type="ORF">HYPSUDRAFT_143915</name>
</gene>
<dbReference type="Proteomes" id="UP000054270">
    <property type="component" value="Unassembled WGS sequence"/>
</dbReference>
<dbReference type="InterPro" id="IPR052925">
    <property type="entry name" value="Phage_Integrase-like_Recomb"/>
</dbReference>
<dbReference type="OrthoDB" id="5598396at2759"/>
<protein>
    <recommendedName>
        <fullName evidence="4">Core-binding (CB) domain-containing protein</fullName>
    </recommendedName>
</protein>
<dbReference type="GO" id="GO:0003677">
    <property type="term" value="F:DNA binding"/>
    <property type="evidence" value="ECO:0007669"/>
    <property type="project" value="InterPro"/>
</dbReference>
<keyword evidence="3" id="KW-1185">Reference proteome</keyword>
<organism evidence="2 3">
    <name type="scientific">Hypholoma sublateritium (strain FD-334 SS-4)</name>
    <dbReference type="NCBI Taxonomy" id="945553"/>
    <lineage>
        <taxon>Eukaryota</taxon>
        <taxon>Fungi</taxon>
        <taxon>Dikarya</taxon>
        <taxon>Basidiomycota</taxon>
        <taxon>Agaricomycotina</taxon>
        <taxon>Agaricomycetes</taxon>
        <taxon>Agaricomycetidae</taxon>
        <taxon>Agaricales</taxon>
        <taxon>Agaricineae</taxon>
        <taxon>Strophariaceae</taxon>
        <taxon>Hypholoma</taxon>
    </lineage>
</organism>
<evidence type="ECO:0000313" key="2">
    <source>
        <dbReference type="EMBL" id="KJA19286.1"/>
    </source>
</evidence>
<evidence type="ECO:0000313" key="3">
    <source>
        <dbReference type="Proteomes" id="UP000054270"/>
    </source>
</evidence>
<dbReference type="PANTHER" id="PTHR34605">
    <property type="entry name" value="PHAGE_INTEGRASE DOMAIN-CONTAINING PROTEIN"/>
    <property type="match status" value="1"/>
</dbReference>
<keyword evidence="1" id="KW-0233">DNA recombination</keyword>
<sequence length="315" mass="35982">MIPTTSVRSRQPVREPWSREKLYHERAIAIGQCIDLSTWKSYGSALNSYLNFVHIHNMPVEPTEDTLSFYVVFQCSFLKPDSVDTYLSGICHQLEPYFPTIRQMRKSSIVHRTLQGCMRLHGSPTSRKCALTLDDLSIVIAQTDHNSYDDCLFLAMILTGFFALLRLGEMTFPNNKSLHNWRKITWRSTVSISDDRYQFLLPAHKADRFFEGNVVIVNKRQFAHNPLCHFDHYLRLRDARFPLASPLWITSAGHVPTRSFFTRKLALFFDKGVAGQSMRAGGATSLAEHGVAPALIQVTGCWYLARRPNLRLSTA</sequence>
<dbReference type="GO" id="GO:0015074">
    <property type="term" value="P:DNA integration"/>
    <property type="evidence" value="ECO:0007669"/>
    <property type="project" value="InterPro"/>
</dbReference>